<accession>A0A8H8UAE0</accession>
<dbReference type="AlphaFoldDB" id="A0A8H8UAE0"/>
<comment type="caution">
    <text evidence="1">The sequence shown here is derived from an EMBL/GenBank/DDBJ whole genome shotgun (WGS) entry which is preliminary data.</text>
</comment>
<keyword evidence="2" id="KW-1185">Reference proteome</keyword>
<name>A0A8H8UAE0_9HELO</name>
<organism evidence="1 2">
    <name type="scientific">Lachnellula occidentalis</name>
    <dbReference type="NCBI Taxonomy" id="215460"/>
    <lineage>
        <taxon>Eukaryota</taxon>
        <taxon>Fungi</taxon>
        <taxon>Dikarya</taxon>
        <taxon>Ascomycota</taxon>
        <taxon>Pezizomycotina</taxon>
        <taxon>Leotiomycetes</taxon>
        <taxon>Helotiales</taxon>
        <taxon>Lachnaceae</taxon>
        <taxon>Lachnellula</taxon>
    </lineage>
</organism>
<sequence length="88" mass="10054">MTSPTLRREVISIYKRRSYPLGYAYFRPRLHKAFMSNAGLSDEGEIKRGIERADFVRKGTFVLCVCLFVWCGGSMRGKVKANVEGCRD</sequence>
<evidence type="ECO:0000313" key="2">
    <source>
        <dbReference type="Proteomes" id="UP000443090"/>
    </source>
</evidence>
<evidence type="ECO:0000313" key="1">
    <source>
        <dbReference type="EMBL" id="TVY39913.1"/>
    </source>
</evidence>
<dbReference type="Pfam" id="PF13233">
    <property type="entry name" value="Complex1_LYR_2"/>
    <property type="match status" value="1"/>
</dbReference>
<protein>
    <submittedName>
        <fullName evidence="1">LYR motif-containing protein 5A</fullName>
    </submittedName>
</protein>
<dbReference type="Proteomes" id="UP000443090">
    <property type="component" value="Unassembled WGS sequence"/>
</dbReference>
<reference evidence="1 2" key="1">
    <citation type="submission" date="2018-05" db="EMBL/GenBank/DDBJ databases">
        <title>Genome sequencing and assembly of the regulated plant pathogen Lachnellula willkommii and related sister species for the development of diagnostic species identification markers.</title>
        <authorList>
            <person name="Giroux E."/>
            <person name="Bilodeau G."/>
        </authorList>
    </citation>
    <scope>NUCLEOTIDE SEQUENCE [LARGE SCALE GENOMIC DNA]</scope>
    <source>
        <strain evidence="1 2">CBS 160.35</strain>
    </source>
</reference>
<gene>
    <name evidence="1" type="primary">lyrm5a</name>
    <name evidence="1" type="ORF">LOCC1_G006097</name>
</gene>
<dbReference type="OrthoDB" id="10258445at2759"/>
<dbReference type="EMBL" id="QGMI01000488">
    <property type="protein sequence ID" value="TVY39913.1"/>
    <property type="molecule type" value="Genomic_DNA"/>
</dbReference>
<proteinExistence type="predicted"/>